<feature type="transmembrane region" description="Helical" evidence="11">
    <location>
        <begin position="401"/>
        <end position="420"/>
    </location>
</feature>
<dbReference type="Pfam" id="PF07690">
    <property type="entry name" value="MFS_1"/>
    <property type="match status" value="1"/>
</dbReference>
<dbReference type="PANTHER" id="PTHR43702">
    <property type="entry name" value="L-FUCOSE-PROTON SYMPORTER"/>
    <property type="match status" value="1"/>
</dbReference>
<evidence type="ECO:0000256" key="4">
    <source>
        <dbReference type="ARBA" id="ARBA00022448"/>
    </source>
</evidence>
<dbReference type="InterPro" id="IPR011701">
    <property type="entry name" value="MFS"/>
</dbReference>
<dbReference type="OrthoDB" id="9795150at2"/>
<evidence type="ECO:0000256" key="10">
    <source>
        <dbReference type="ARBA" id="ARBA00023136"/>
    </source>
</evidence>
<keyword evidence="5" id="KW-1003">Cell membrane</keyword>
<feature type="transmembrane region" description="Helical" evidence="11">
    <location>
        <begin position="159"/>
        <end position="180"/>
    </location>
</feature>
<dbReference type="NCBIfam" id="TIGR00885">
    <property type="entry name" value="fucP"/>
    <property type="match status" value="1"/>
</dbReference>
<evidence type="ECO:0000256" key="2">
    <source>
        <dbReference type="ARBA" id="ARBA00004429"/>
    </source>
</evidence>
<evidence type="ECO:0000256" key="3">
    <source>
        <dbReference type="ARBA" id="ARBA00009120"/>
    </source>
</evidence>
<comment type="function">
    <text evidence="1">Intake of glucose and galactose.</text>
</comment>
<dbReference type="Gene3D" id="1.20.1250.20">
    <property type="entry name" value="MFS general substrate transporter like domains"/>
    <property type="match status" value="2"/>
</dbReference>
<comment type="subcellular location">
    <subcellularLocation>
        <location evidence="2">Cell inner membrane</location>
        <topology evidence="2">Multi-pass membrane protein</topology>
    </subcellularLocation>
</comment>
<keyword evidence="14" id="KW-1185">Reference proteome</keyword>
<sequence>MASLTNNGTKAGSTSSRAGANNYQFALIALTSLFFMWGFITCLNDILIPHLKNVFSLNYTQSMLIQLCFFGAYFIVSLPAGALVKRISYKWGIVVGLLIAAIGCALFIPAASYRVYGLFLGALFVLASGVTILQVAANPYVTELGAPETAASRLTLTQAFNALGTTIAPLFGAFLILSAATGDVTNATGEQLEALRLAEAGAVRFPYMILAIAFLVLAAIFAALKLPHVEEGQATSEGDERKSAWSYPHLVLGAIGLFVYVGGEVSIGSFLVNYLAEPSIANLPEAEAAHYVAYFWGGAMVGRFIGAYAMRYIEDGKALAFNAILAAVLLLVTVFAGGKLAMWAVLAVGLFNSIMFPTIFSLALKGLGRHTSQGSGILCLAIVGGAILPVVMGALADTVGIHLAFLMPVLCYVYIFYYGIKGHKVA</sequence>
<evidence type="ECO:0000256" key="6">
    <source>
        <dbReference type="ARBA" id="ARBA00022519"/>
    </source>
</evidence>
<dbReference type="InterPro" id="IPR020846">
    <property type="entry name" value="MFS_dom"/>
</dbReference>
<name>A0A5C4XGI0_9HYPH</name>
<evidence type="ECO:0000313" key="14">
    <source>
        <dbReference type="Proteomes" id="UP000311605"/>
    </source>
</evidence>
<dbReference type="GO" id="GO:0055056">
    <property type="term" value="F:D-glucose transmembrane transporter activity"/>
    <property type="evidence" value="ECO:0007669"/>
    <property type="project" value="InterPro"/>
</dbReference>
<dbReference type="InterPro" id="IPR050375">
    <property type="entry name" value="MFS_TsgA-like"/>
</dbReference>
<feature type="transmembrane region" description="Helical" evidence="11">
    <location>
        <begin position="342"/>
        <end position="364"/>
    </location>
</feature>
<feature type="transmembrane region" description="Helical" evidence="11">
    <location>
        <begin position="25"/>
        <end position="51"/>
    </location>
</feature>
<keyword evidence="6" id="KW-0997">Cell inner membrane</keyword>
<dbReference type="EMBL" id="VDMN01000003">
    <property type="protein sequence ID" value="TNM62623.1"/>
    <property type="molecule type" value="Genomic_DNA"/>
</dbReference>
<feature type="transmembrane region" description="Helical" evidence="11">
    <location>
        <begin position="116"/>
        <end position="138"/>
    </location>
</feature>
<dbReference type="SUPFAM" id="SSF103473">
    <property type="entry name" value="MFS general substrate transporter"/>
    <property type="match status" value="1"/>
</dbReference>
<feature type="transmembrane region" description="Helical" evidence="11">
    <location>
        <begin position="205"/>
        <end position="224"/>
    </location>
</feature>
<feature type="transmembrane region" description="Helical" evidence="11">
    <location>
        <begin position="250"/>
        <end position="276"/>
    </location>
</feature>
<feature type="domain" description="Major facilitator superfamily (MFS) profile" evidence="12">
    <location>
        <begin position="26"/>
        <end position="426"/>
    </location>
</feature>
<dbReference type="GO" id="GO:0005354">
    <property type="term" value="F:galactose transmembrane transporter activity"/>
    <property type="evidence" value="ECO:0007669"/>
    <property type="project" value="InterPro"/>
</dbReference>
<evidence type="ECO:0000256" key="5">
    <source>
        <dbReference type="ARBA" id="ARBA00022475"/>
    </source>
</evidence>
<feature type="transmembrane region" description="Helical" evidence="11">
    <location>
        <begin position="91"/>
        <end position="110"/>
    </location>
</feature>
<dbReference type="PROSITE" id="PS50850">
    <property type="entry name" value="MFS"/>
    <property type="match status" value="1"/>
</dbReference>
<dbReference type="InterPro" id="IPR005964">
    <property type="entry name" value="Glc/Gal_transptr_bac"/>
</dbReference>
<keyword evidence="8 11" id="KW-0812">Transmembrane</keyword>
<organism evidence="13 14">
    <name type="scientific">Aliirhizobium smilacinae</name>
    <dbReference type="NCBI Taxonomy" id="1395944"/>
    <lineage>
        <taxon>Bacteria</taxon>
        <taxon>Pseudomonadati</taxon>
        <taxon>Pseudomonadota</taxon>
        <taxon>Alphaproteobacteria</taxon>
        <taxon>Hyphomicrobiales</taxon>
        <taxon>Rhizobiaceae</taxon>
        <taxon>Aliirhizobium</taxon>
    </lineage>
</organism>
<comment type="similarity">
    <text evidence="3">Belongs to the major facilitator superfamily. FHS transporter (TC 2.A.1.7) family.</text>
</comment>
<dbReference type="GO" id="GO:0005886">
    <property type="term" value="C:plasma membrane"/>
    <property type="evidence" value="ECO:0007669"/>
    <property type="project" value="UniProtKB-SubCell"/>
</dbReference>
<comment type="caution">
    <text evidence="13">The sequence shown here is derived from an EMBL/GenBank/DDBJ whole genome shotgun (WGS) entry which is preliminary data.</text>
</comment>
<evidence type="ECO:0000256" key="11">
    <source>
        <dbReference type="SAM" id="Phobius"/>
    </source>
</evidence>
<dbReference type="Proteomes" id="UP000311605">
    <property type="component" value="Unassembled WGS sequence"/>
</dbReference>
<evidence type="ECO:0000313" key="13">
    <source>
        <dbReference type="EMBL" id="TNM62623.1"/>
    </source>
</evidence>
<evidence type="ECO:0000256" key="1">
    <source>
        <dbReference type="ARBA" id="ARBA00003321"/>
    </source>
</evidence>
<reference evidence="13 14" key="1">
    <citation type="submission" date="2019-06" db="EMBL/GenBank/DDBJ databases">
        <title>The draft genome of Rhizobium smilacinae PTYR-5.</title>
        <authorList>
            <person name="Liu L."/>
            <person name="Li L."/>
            <person name="Zhang X."/>
        </authorList>
    </citation>
    <scope>NUCLEOTIDE SEQUENCE [LARGE SCALE GENOMIC DNA]</scope>
    <source>
        <strain evidence="13 14">PTYR-5</strain>
    </source>
</reference>
<dbReference type="GO" id="GO:1904659">
    <property type="term" value="P:D-glucose transmembrane transport"/>
    <property type="evidence" value="ECO:0007669"/>
    <property type="project" value="InterPro"/>
</dbReference>
<evidence type="ECO:0000259" key="12">
    <source>
        <dbReference type="PROSITE" id="PS50850"/>
    </source>
</evidence>
<keyword evidence="10 11" id="KW-0472">Membrane</keyword>
<dbReference type="GO" id="GO:0015535">
    <property type="term" value="F:fucose:proton symporter activity"/>
    <property type="evidence" value="ECO:0007669"/>
    <property type="project" value="InterPro"/>
</dbReference>
<dbReference type="NCBIfam" id="TIGR01272">
    <property type="entry name" value="gluP"/>
    <property type="match status" value="1"/>
</dbReference>
<evidence type="ECO:0000256" key="8">
    <source>
        <dbReference type="ARBA" id="ARBA00022692"/>
    </source>
</evidence>
<dbReference type="PANTHER" id="PTHR43702:SF3">
    <property type="entry name" value="PROTEIN TSGA"/>
    <property type="match status" value="1"/>
</dbReference>
<dbReference type="InterPro" id="IPR005275">
    <property type="entry name" value="Lfuc_symporter_FucP"/>
</dbReference>
<keyword evidence="7" id="KW-0762">Sugar transport</keyword>
<evidence type="ECO:0000256" key="9">
    <source>
        <dbReference type="ARBA" id="ARBA00022989"/>
    </source>
</evidence>
<keyword evidence="9 11" id="KW-1133">Transmembrane helix</keyword>
<feature type="transmembrane region" description="Helical" evidence="11">
    <location>
        <begin position="63"/>
        <end position="84"/>
    </location>
</feature>
<accession>A0A5C4XGI0</accession>
<gene>
    <name evidence="13" type="primary">fucP</name>
    <name evidence="13" type="ORF">FHP24_15410</name>
</gene>
<keyword evidence="4" id="KW-0813">Transport</keyword>
<feature type="transmembrane region" description="Helical" evidence="11">
    <location>
        <begin position="318"/>
        <end position="336"/>
    </location>
</feature>
<dbReference type="RefSeq" id="WP_139677119.1">
    <property type="nucleotide sequence ID" value="NZ_VDMN01000003.1"/>
</dbReference>
<feature type="transmembrane region" description="Helical" evidence="11">
    <location>
        <begin position="288"/>
        <end position="306"/>
    </location>
</feature>
<dbReference type="AlphaFoldDB" id="A0A5C4XGI0"/>
<protein>
    <submittedName>
        <fullName evidence="13">L-fucose:H+ symporter permease</fullName>
    </submittedName>
</protein>
<proteinExistence type="inferred from homology"/>
<evidence type="ECO:0000256" key="7">
    <source>
        <dbReference type="ARBA" id="ARBA00022597"/>
    </source>
</evidence>
<feature type="transmembrane region" description="Helical" evidence="11">
    <location>
        <begin position="376"/>
        <end position="395"/>
    </location>
</feature>
<dbReference type="CDD" id="cd17394">
    <property type="entry name" value="MFS_FucP_like"/>
    <property type="match status" value="1"/>
</dbReference>
<dbReference type="InterPro" id="IPR036259">
    <property type="entry name" value="MFS_trans_sf"/>
</dbReference>